<reference evidence="2 3" key="1">
    <citation type="submission" date="2020-10" db="EMBL/GenBank/DDBJ databases">
        <title>Identification of Nocardia species via Next-generation sequencing and recognition of intraspecies genetic diversity.</title>
        <authorList>
            <person name="Li P."/>
            <person name="Li P."/>
            <person name="Lu B."/>
        </authorList>
    </citation>
    <scope>NUCLEOTIDE SEQUENCE [LARGE SCALE GENOMIC DNA]</scope>
    <source>
        <strain evidence="2 3">BJ06-0157</strain>
    </source>
</reference>
<dbReference type="EMBL" id="JADLQX010000029">
    <property type="protein sequence ID" value="MBF6301623.1"/>
    <property type="molecule type" value="Genomic_DNA"/>
</dbReference>
<evidence type="ECO:0000313" key="3">
    <source>
        <dbReference type="Proteomes" id="UP000702209"/>
    </source>
</evidence>
<proteinExistence type="predicted"/>
<sequence length="180" mass="20562">MPIAELGHFGVFCNDLETSTAFYRDVLGLTVTDEDLDLGMRFFSARPDFEHHEFQLVEGRTVARADENTKLIQQVSFRVNHLTELLELHRRFIEHDVDFDMIVTHGNAFGIYFFDPEGNRCEVYWQTGLPARQPFLAAIDLTEPIEKLLADNAWLVAQYGETGYLQPGLVKNLIPDAIDS</sequence>
<evidence type="ECO:0000313" key="2">
    <source>
        <dbReference type="EMBL" id="MBF6301623.1"/>
    </source>
</evidence>
<dbReference type="PROSITE" id="PS51819">
    <property type="entry name" value="VOC"/>
    <property type="match status" value="1"/>
</dbReference>
<dbReference type="InterPro" id="IPR004360">
    <property type="entry name" value="Glyas_Fos-R_dOase_dom"/>
</dbReference>
<dbReference type="InterPro" id="IPR037523">
    <property type="entry name" value="VOC_core"/>
</dbReference>
<organism evidence="2 3">
    <name type="scientific">Nocardia amamiensis</name>
    <dbReference type="NCBI Taxonomy" id="404578"/>
    <lineage>
        <taxon>Bacteria</taxon>
        <taxon>Bacillati</taxon>
        <taxon>Actinomycetota</taxon>
        <taxon>Actinomycetes</taxon>
        <taxon>Mycobacteriales</taxon>
        <taxon>Nocardiaceae</taxon>
        <taxon>Nocardia</taxon>
    </lineage>
</organism>
<dbReference type="Proteomes" id="UP000702209">
    <property type="component" value="Unassembled WGS sequence"/>
</dbReference>
<gene>
    <name evidence="2" type="ORF">IU459_29395</name>
</gene>
<dbReference type="InterPro" id="IPR029068">
    <property type="entry name" value="Glyas_Bleomycin-R_OHBP_Dase"/>
</dbReference>
<keyword evidence="3" id="KW-1185">Reference proteome</keyword>
<dbReference type="RefSeq" id="WP_195132839.1">
    <property type="nucleotide sequence ID" value="NZ_JADLQX010000029.1"/>
</dbReference>
<comment type="caution">
    <text evidence="2">The sequence shown here is derived from an EMBL/GenBank/DDBJ whole genome shotgun (WGS) entry which is preliminary data.</text>
</comment>
<feature type="domain" description="VOC" evidence="1">
    <location>
        <begin position="5"/>
        <end position="126"/>
    </location>
</feature>
<name>A0ABS0D0I1_9NOCA</name>
<dbReference type="Gene3D" id="3.10.180.10">
    <property type="entry name" value="2,3-Dihydroxybiphenyl 1,2-Dioxygenase, domain 1"/>
    <property type="match status" value="1"/>
</dbReference>
<evidence type="ECO:0000259" key="1">
    <source>
        <dbReference type="PROSITE" id="PS51819"/>
    </source>
</evidence>
<dbReference type="Pfam" id="PF00903">
    <property type="entry name" value="Glyoxalase"/>
    <property type="match status" value="1"/>
</dbReference>
<protein>
    <submittedName>
        <fullName evidence="2">VOC family protein</fullName>
    </submittedName>
</protein>
<dbReference type="SUPFAM" id="SSF54593">
    <property type="entry name" value="Glyoxalase/Bleomycin resistance protein/Dihydroxybiphenyl dioxygenase"/>
    <property type="match status" value="1"/>
</dbReference>
<accession>A0ABS0D0I1</accession>